<dbReference type="PANTHER" id="PTHR42759:SF6">
    <property type="entry name" value="REGULATORY PROTEIN-RELATED"/>
    <property type="match status" value="1"/>
</dbReference>
<reference evidence="3 4" key="1">
    <citation type="submission" date="2022-04" db="EMBL/GenBank/DDBJ databases">
        <title>Positive selection, recombination, and allopatry shape intraspecific diversity of widespread and dominant cyanobacteria.</title>
        <authorList>
            <person name="Wei J."/>
            <person name="Shu W."/>
            <person name="Hu C."/>
        </authorList>
    </citation>
    <scope>NUCLEOTIDE SEQUENCE [LARGE SCALE GENOMIC DNA]</scope>
    <source>
        <strain evidence="3 4">DQ-A4</strain>
    </source>
</reference>
<dbReference type="CDD" id="cd00009">
    <property type="entry name" value="AAA"/>
    <property type="match status" value="1"/>
</dbReference>
<evidence type="ECO:0000259" key="2">
    <source>
        <dbReference type="SMART" id="SM00382"/>
    </source>
</evidence>
<evidence type="ECO:0000256" key="1">
    <source>
        <dbReference type="SAM" id="MobiDB-lite"/>
    </source>
</evidence>
<keyword evidence="4" id="KW-1185">Reference proteome</keyword>
<comment type="caution">
    <text evidence="3">The sequence shown here is derived from an EMBL/GenBank/DDBJ whole genome shotgun (WGS) entry which is preliminary data.</text>
</comment>
<dbReference type="InterPro" id="IPR027417">
    <property type="entry name" value="P-loop_NTPase"/>
</dbReference>
<dbReference type="EMBL" id="JAMPKX010000020">
    <property type="protein sequence ID" value="MEP0950117.1"/>
    <property type="molecule type" value="Genomic_DNA"/>
</dbReference>
<dbReference type="InterPro" id="IPR003593">
    <property type="entry name" value="AAA+_ATPase"/>
</dbReference>
<dbReference type="RefSeq" id="WP_190707464.1">
    <property type="nucleotide sequence ID" value="NZ_JAMPKX010000020.1"/>
</dbReference>
<feature type="compositionally biased region" description="Polar residues" evidence="1">
    <location>
        <begin position="1"/>
        <end position="12"/>
    </location>
</feature>
<feature type="region of interest" description="Disordered" evidence="1">
    <location>
        <begin position="1"/>
        <end position="23"/>
    </location>
</feature>
<evidence type="ECO:0000313" key="3">
    <source>
        <dbReference type="EMBL" id="MEP0950117.1"/>
    </source>
</evidence>
<dbReference type="SMART" id="SM00382">
    <property type="entry name" value="AAA"/>
    <property type="match status" value="1"/>
</dbReference>
<gene>
    <name evidence="3" type="ORF">NC992_24805</name>
</gene>
<accession>A0ABV0KDZ8</accession>
<evidence type="ECO:0000313" key="4">
    <source>
        <dbReference type="Proteomes" id="UP001482513"/>
    </source>
</evidence>
<dbReference type="Proteomes" id="UP001482513">
    <property type="component" value="Unassembled WGS sequence"/>
</dbReference>
<feature type="domain" description="AAA+ ATPase" evidence="2">
    <location>
        <begin position="41"/>
        <end position="214"/>
    </location>
</feature>
<dbReference type="InterPro" id="IPR011704">
    <property type="entry name" value="ATPase_dyneun-rel_AAA"/>
</dbReference>
<name>A0ABV0KDZ8_9CYAN</name>
<protein>
    <submittedName>
        <fullName evidence="3">MoxR family ATPase</fullName>
    </submittedName>
</protein>
<dbReference type="Gene3D" id="3.40.50.300">
    <property type="entry name" value="P-loop containing nucleotide triphosphate hydrolases"/>
    <property type="match status" value="1"/>
</dbReference>
<organism evidence="3 4">
    <name type="scientific">Leptolyngbya subtilissima DQ-A4</name>
    <dbReference type="NCBI Taxonomy" id="2933933"/>
    <lineage>
        <taxon>Bacteria</taxon>
        <taxon>Bacillati</taxon>
        <taxon>Cyanobacteriota</taxon>
        <taxon>Cyanophyceae</taxon>
        <taxon>Leptolyngbyales</taxon>
        <taxon>Leptolyngbyaceae</taxon>
        <taxon>Leptolyngbya group</taxon>
        <taxon>Leptolyngbya</taxon>
    </lineage>
</organism>
<dbReference type="SUPFAM" id="SSF52540">
    <property type="entry name" value="P-loop containing nucleoside triphosphate hydrolases"/>
    <property type="match status" value="1"/>
</dbReference>
<proteinExistence type="predicted"/>
<dbReference type="InterPro" id="IPR050764">
    <property type="entry name" value="CbbQ/NirQ/NorQ/GpvN"/>
</dbReference>
<dbReference type="PANTHER" id="PTHR42759">
    <property type="entry name" value="MOXR FAMILY PROTEIN"/>
    <property type="match status" value="1"/>
</dbReference>
<dbReference type="Pfam" id="PF07728">
    <property type="entry name" value="AAA_5"/>
    <property type="match status" value="1"/>
</dbReference>
<sequence>MKLFTGNPNNRPANPHPDSPSREPYLATEDLVNAVNLAIFLKRPLLLEGEAGCGKTRLASAIAYELGYPLYRWNIRSKTRYQEGLYEYDALLRLHDVNLSQKLDGAIVEGERLVDPRKAEDYLDLKELGKAFELEDHPAVVLIDEIDKADLDFPNDLLTVLEEPYEFTIRETGRAVRAHHPPIVIITSNKEKGNLPAPFLRRCVYHYIEFPNQPEQLKQIVEIHFLPAEDTTVEGQPSPPPEDLVDTAIARFLAIRQQKGLAKLPGTSEFLDWLRVLAQFGSQAPYPAEALPETGPLPYRELLFKLRSDWRQAGFSASS</sequence>